<keyword evidence="1" id="KW-0812">Transmembrane</keyword>
<name>A0A146K095_9EUKA</name>
<organism evidence="2">
    <name type="scientific">Trepomonas sp. PC1</name>
    <dbReference type="NCBI Taxonomy" id="1076344"/>
    <lineage>
        <taxon>Eukaryota</taxon>
        <taxon>Metamonada</taxon>
        <taxon>Diplomonadida</taxon>
        <taxon>Hexamitidae</taxon>
        <taxon>Hexamitinae</taxon>
        <taxon>Trepomonas</taxon>
    </lineage>
</organism>
<feature type="transmembrane region" description="Helical" evidence="1">
    <location>
        <begin position="782"/>
        <end position="803"/>
    </location>
</feature>
<evidence type="ECO:0000313" key="2">
    <source>
        <dbReference type="EMBL" id="JAP90313.1"/>
    </source>
</evidence>
<keyword evidence="1" id="KW-0472">Membrane</keyword>
<proteinExistence type="predicted"/>
<sequence>VIVTDCGSDELDLQYDTQTGTVFCQQGSGCLYFLQSILQSILNIYSALYQTVENSIGAHTQFETQISVRMQLKAINISILDLYNNKLNNVIGLQVYVDDIFYQLNAESQITFNPNAESYSLKVIYKDLILYDDTPVEQIIQIRSVILLVISNCGSDALLITLGNEEIQTACQQNSASLYLVAPKVQVPISIVSLNHELYEQSINSPLQFETQVSVALVIKQVWVTTTVNDMFGKTFDLKQPDFFITINDGSNLIVNNSTITFVPQSSDYILQVKYQNIILYLDTPDDPLSNNSIIINNIIKVEVSNCGSETIQASLQQQTSQCVCSDGKGTMYLVAPSTDQTLQLSSLKHKQQTLNIQPPSKFETSITVNMYLMDVTLTIQDMFGNNLAPKYAVTVKVDSIALALSANSEITFEPSSEGYVVSVQFQGLILYEEHPSTLTVQVPGVVKVIVTDCGSDQVDLQYDTQSGTVFCQEGSGYQYFLQFTLPSILSIYSPYQTVEKSIGAHTQFETLIKVQLKAINTTKTIQIELKTPLSPADFTVWANESVLALFGGVFAIQAPFSAQTVFIKIFYKNLSVKSVFCRKSLLQKINEFVFEISDQKLEFLSTSIGYIKKNCLYTESTLLVQNLKLTSWGCQPVFQWELVELDEVTLAFDEQTVVFRVEKVGQTQWINTMEPSGNARKPGALMVKIDELEGKKKGSCGNYLLNVKIGQVAAFHDYTYGQCQLQVVFEWEELQNTMLTVNGSSEEGELYVEQILSQNQVLQLQNSYLVLDKQMLQSKSYLIWILVPLGVVIILLSAMLIVKWKKAKNQKEIEKAFEYNDRTKGKELLSVTLYPAESV</sequence>
<dbReference type="AlphaFoldDB" id="A0A146K095"/>
<feature type="non-terminal residue" evidence="2">
    <location>
        <position position="1"/>
    </location>
</feature>
<accession>A0A146K095</accession>
<protein>
    <submittedName>
        <fullName evidence="2">Uncharacterized protein</fullName>
    </submittedName>
</protein>
<gene>
    <name evidence="2" type="ORF">TPC1_30192</name>
</gene>
<dbReference type="EMBL" id="GDID01006293">
    <property type="protein sequence ID" value="JAP90313.1"/>
    <property type="molecule type" value="Transcribed_RNA"/>
</dbReference>
<evidence type="ECO:0000256" key="1">
    <source>
        <dbReference type="SAM" id="Phobius"/>
    </source>
</evidence>
<keyword evidence="1" id="KW-1133">Transmembrane helix</keyword>
<reference evidence="2" key="1">
    <citation type="submission" date="2015-07" db="EMBL/GenBank/DDBJ databases">
        <title>Adaptation to a free-living lifestyle via gene acquisitions in the diplomonad Trepomonas sp. PC1.</title>
        <authorList>
            <person name="Xu F."/>
            <person name="Jerlstrom-Hultqvist J."/>
            <person name="Kolisko M."/>
            <person name="Simpson A.G.B."/>
            <person name="Roger A.J."/>
            <person name="Svard S.G."/>
            <person name="Andersson J.O."/>
        </authorList>
    </citation>
    <scope>NUCLEOTIDE SEQUENCE</scope>
    <source>
        <strain evidence="2">PC1</strain>
    </source>
</reference>